<evidence type="ECO:0000256" key="1">
    <source>
        <dbReference type="ARBA" id="ARBA00004477"/>
    </source>
</evidence>
<feature type="region of interest" description="Disordered" evidence="12">
    <location>
        <begin position="151"/>
        <end position="172"/>
    </location>
</feature>
<dbReference type="GO" id="GO:0005789">
    <property type="term" value="C:endoplasmic reticulum membrane"/>
    <property type="evidence" value="ECO:0007669"/>
    <property type="project" value="UniProtKB-SubCell"/>
</dbReference>
<keyword evidence="7 11" id="KW-0653">Protein transport</keyword>
<evidence type="ECO:0000256" key="11">
    <source>
        <dbReference type="RuleBase" id="RU367026"/>
    </source>
</evidence>
<keyword evidence="4 11" id="KW-0812">Transmembrane</keyword>
<feature type="transmembrane region" description="Helical" evidence="11">
    <location>
        <begin position="103"/>
        <end position="120"/>
    </location>
</feature>
<sequence>MTLQWTFVATFLYVEIGVIVILLLPFISPFRWQKIFRSRMVASFSTYSHIYFNVLIAILFLLFLDAIREVRKYDGPTQTVDLKHNPDSENLAHMKLFRAQRNIYISGFALFLWFVIRRLMSLISQHAQLQAECEASQKQAKSTLDAARKLMEEKDNTSNKRKEEEEEKQTGVEDVTLEKKVVIELDDLKNELKEKDEKLAKTLKDLQAVKSQAEGTNIEYDRLLKEHAALQKKLEAYEQDGDKKTN</sequence>
<evidence type="ECO:0000256" key="12">
    <source>
        <dbReference type="SAM" id="MobiDB-lite"/>
    </source>
</evidence>
<evidence type="ECO:0000256" key="4">
    <source>
        <dbReference type="ARBA" id="ARBA00022692"/>
    </source>
</evidence>
<dbReference type="Pfam" id="PF18035">
    <property type="entry name" value="Bap31_Bap29_C"/>
    <property type="match status" value="1"/>
</dbReference>
<evidence type="ECO:0000256" key="7">
    <source>
        <dbReference type="ARBA" id="ARBA00022927"/>
    </source>
</evidence>
<dbReference type="Gene3D" id="1.20.5.110">
    <property type="match status" value="1"/>
</dbReference>
<dbReference type="InterPro" id="IPR008417">
    <property type="entry name" value="BAP29/BAP31"/>
</dbReference>
<reference evidence="15 16" key="1">
    <citation type="submission" date="2024-11" db="EMBL/GenBank/DDBJ databases">
        <title>Chromosome-level genome assembly of the freshwater bivalve Anodonta woodiana.</title>
        <authorList>
            <person name="Chen X."/>
        </authorList>
    </citation>
    <scope>NUCLEOTIDE SEQUENCE [LARGE SCALE GENOMIC DNA]</scope>
    <source>
        <strain evidence="15">MN2024</strain>
        <tissue evidence="15">Gills</tissue>
    </source>
</reference>
<proteinExistence type="inferred from homology"/>
<evidence type="ECO:0000256" key="6">
    <source>
        <dbReference type="ARBA" id="ARBA00022892"/>
    </source>
</evidence>
<accession>A0ABD3UV03</accession>
<comment type="function">
    <text evidence="11">May play a role in anterograde transport of membrane proteins from the endoplasmic reticulum to the Golgi.</text>
</comment>
<organism evidence="15 16">
    <name type="scientific">Sinanodonta woodiana</name>
    <name type="common">Chinese pond mussel</name>
    <name type="synonym">Anodonta woodiana</name>
    <dbReference type="NCBI Taxonomy" id="1069815"/>
    <lineage>
        <taxon>Eukaryota</taxon>
        <taxon>Metazoa</taxon>
        <taxon>Spiralia</taxon>
        <taxon>Lophotrochozoa</taxon>
        <taxon>Mollusca</taxon>
        <taxon>Bivalvia</taxon>
        <taxon>Autobranchia</taxon>
        <taxon>Heteroconchia</taxon>
        <taxon>Palaeoheterodonta</taxon>
        <taxon>Unionida</taxon>
        <taxon>Unionoidea</taxon>
        <taxon>Unionidae</taxon>
        <taxon>Unioninae</taxon>
        <taxon>Sinanodonta</taxon>
    </lineage>
</organism>
<evidence type="ECO:0000256" key="8">
    <source>
        <dbReference type="ARBA" id="ARBA00022989"/>
    </source>
</evidence>
<evidence type="ECO:0000259" key="13">
    <source>
        <dbReference type="Pfam" id="PF05529"/>
    </source>
</evidence>
<keyword evidence="6 11" id="KW-0931">ER-Golgi transport</keyword>
<comment type="caution">
    <text evidence="15">The sequence shown here is derived from an EMBL/GenBank/DDBJ whole genome shotgun (WGS) entry which is preliminary data.</text>
</comment>
<dbReference type="Pfam" id="PF05529">
    <property type="entry name" value="Bap31"/>
    <property type="match status" value="1"/>
</dbReference>
<dbReference type="EMBL" id="JBJQND010000015">
    <property type="protein sequence ID" value="KAL3853290.1"/>
    <property type="molecule type" value="Genomic_DNA"/>
</dbReference>
<gene>
    <name evidence="15" type="ORF">ACJMK2_016842</name>
</gene>
<dbReference type="Proteomes" id="UP001634394">
    <property type="component" value="Unassembled WGS sequence"/>
</dbReference>
<feature type="domain" description="BAP29/BAP31 transmembrane" evidence="13">
    <location>
        <begin position="1"/>
        <end position="135"/>
    </location>
</feature>
<evidence type="ECO:0000256" key="9">
    <source>
        <dbReference type="ARBA" id="ARBA00023054"/>
    </source>
</evidence>
<evidence type="ECO:0000313" key="16">
    <source>
        <dbReference type="Proteomes" id="UP001634394"/>
    </source>
</evidence>
<feature type="transmembrane region" description="Helical" evidence="11">
    <location>
        <begin position="48"/>
        <end position="67"/>
    </location>
</feature>
<evidence type="ECO:0000259" key="14">
    <source>
        <dbReference type="Pfam" id="PF18035"/>
    </source>
</evidence>
<comment type="similarity">
    <text evidence="2 11">Belongs to the BCAP29/BCAP31 family.</text>
</comment>
<keyword evidence="3 11" id="KW-0813">Transport</keyword>
<dbReference type="InterPro" id="IPR041672">
    <property type="entry name" value="Bap31/Bap29_C"/>
</dbReference>
<dbReference type="PANTHER" id="PTHR12701">
    <property type="entry name" value="BCR-ASSOCIATED PROTEIN, BAP"/>
    <property type="match status" value="1"/>
</dbReference>
<dbReference type="EMBL" id="JBJQND010000015">
    <property type="protein sequence ID" value="KAL3853289.1"/>
    <property type="molecule type" value="Genomic_DNA"/>
</dbReference>
<feature type="transmembrane region" description="Helical" evidence="11">
    <location>
        <begin position="6"/>
        <end position="27"/>
    </location>
</feature>
<dbReference type="AlphaFoldDB" id="A0ABD3UV03"/>
<evidence type="ECO:0000256" key="5">
    <source>
        <dbReference type="ARBA" id="ARBA00022824"/>
    </source>
</evidence>
<dbReference type="GO" id="GO:0070973">
    <property type="term" value="P:protein localization to endoplasmic reticulum exit site"/>
    <property type="evidence" value="ECO:0007669"/>
    <property type="project" value="UniProtKB-UniRule"/>
</dbReference>
<dbReference type="GO" id="GO:0006886">
    <property type="term" value="P:intracellular protein transport"/>
    <property type="evidence" value="ECO:0007669"/>
    <property type="project" value="UniProtKB-UniRule"/>
</dbReference>
<keyword evidence="5 11" id="KW-0256">Endoplasmic reticulum</keyword>
<evidence type="ECO:0000313" key="15">
    <source>
        <dbReference type="EMBL" id="KAL3853289.1"/>
    </source>
</evidence>
<protein>
    <recommendedName>
        <fullName evidence="11">Endoplasmic reticulum transmembrane protein</fullName>
    </recommendedName>
</protein>
<keyword evidence="9" id="KW-0175">Coiled coil</keyword>
<feature type="domain" description="Bap31/Bap29 cytoplasmic coiled-coil" evidence="14">
    <location>
        <begin position="184"/>
        <end position="245"/>
    </location>
</feature>
<dbReference type="InterPro" id="IPR040463">
    <property type="entry name" value="BAP29/BAP31_N"/>
</dbReference>
<keyword evidence="8 11" id="KW-1133">Transmembrane helix</keyword>
<dbReference type="PANTHER" id="PTHR12701:SF20">
    <property type="entry name" value="ENDOPLASMIC RETICULUM TRANSMEMBRANE PROTEIN"/>
    <property type="match status" value="1"/>
</dbReference>
<name>A0ABD3UV03_SINWO</name>
<comment type="subcellular location">
    <subcellularLocation>
        <location evidence="1 11">Endoplasmic reticulum membrane</location>
        <topology evidence="1 11">Multi-pass membrane protein</topology>
    </subcellularLocation>
</comment>
<dbReference type="GO" id="GO:0006888">
    <property type="term" value="P:endoplasmic reticulum to Golgi vesicle-mediated transport"/>
    <property type="evidence" value="ECO:0007669"/>
    <property type="project" value="UniProtKB-UniRule"/>
</dbReference>
<keyword evidence="10 11" id="KW-0472">Membrane</keyword>
<keyword evidence="16" id="KW-1185">Reference proteome</keyword>
<evidence type="ECO:0000256" key="10">
    <source>
        <dbReference type="ARBA" id="ARBA00023136"/>
    </source>
</evidence>
<evidence type="ECO:0000256" key="3">
    <source>
        <dbReference type="ARBA" id="ARBA00022448"/>
    </source>
</evidence>
<evidence type="ECO:0000256" key="2">
    <source>
        <dbReference type="ARBA" id="ARBA00007956"/>
    </source>
</evidence>